<evidence type="ECO:0000259" key="14">
    <source>
        <dbReference type="PROSITE" id="PS50109"/>
    </source>
</evidence>
<dbReference type="Pfam" id="PF08269">
    <property type="entry name" value="dCache_2"/>
    <property type="match status" value="1"/>
</dbReference>
<evidence type="ECO:0000256" key="3">
    <source>
        <dbReference type="ARBA" id="ARBA00012438"/>
    </source>
</evidence>
<dbReference type="PROSITE" id="PS50109">
    <property type="entry name" value="HIS_KIN"/>
    <property type="match status" value="1"/>
</dbReference>
<keyword evidence="5" id="KW-0597">Phosphoprotein</keyword>
<evidence type="ECO:0000256" key="7">
    <source>
        <dbReference type="ARBA" id="ARBA00022692"/>
    </source>
</evidence>
<dbReference type="InterPro" id="IPR005467">
    <property type="entry name" value="His_kinase_dom"/>
</dbReference>
<keyword evidence="8" id="KW-0418">Kinase</keyword>
<keyword evidence="6" id="KW-0808">Transferase</keyword>
<evidence type="ECO:0000256" key="4">
    <source>
        <dbReference type="ARBA" id="ARBA00022475"/>
    </source>
</evidence>
<feature type="domain" description="Histidine kinase" evidence="14">
    <location>
        <begin position="328"/>
        <end position="531"/>
    </location>
</feature>
<evidence type="ECO:0000256" key="11">
    <source>
        <dbReference type="ARBA" id="ARBA00023136"/>
    </source>
</evidence>
<keyword evidence="10" id="KW-0902">Two-component regulatory system</keyword>
<dbReference type="Gene3D" id="3.30.450.20">
    <property type="entry name" value="PAS domain"/>
    <property type="match status" value="1"/>
</dbReference>
<keyword evidence="9 13" id="KW-1133">Transmembrane helix</keyword>
<dbReference type="InterPro" id="IPR004010">
    <property type="entry name" value="Double_Cache_2"/>
</dbReference>
<protein>
    <recommendedName>
        <fullName evidence="3">histidine kinase</fullName>
        <ecNumber evidence="3">2.7.13.3</ecNumber>
    </recommendedName>
</protein>
<evidence type="ECO:0000313" key="16">
    <source>
        <dbReference type="Proteomes" id="UP000595074"/>
    </source>
</evidence>
<accession>A0A7M1S627</accession>
<comment type="subcellular location">
    <subcellularLocation>
        <location evidence="2">Cell membrane</location>
        <topology evidence="2">Multi-pass membrane protein</topology>
    </subcellularLocation>
</comment>
<dbReference type="InterPro" id="IPR003661">
    <property type="entry name" value="HisK_dim/P_dom"/>
</dbReference>
<dbReference type="Gene3D" id="1.10.287.130">
    <property type="match status" value="1"/>
</dbReference>
<organism evidence="15 16">
    <name type="scientific">Sulfurovum indicum</name>
    <dbReference type="NCBI Taxonomy" id="2779528"/>
    <lineage>
        <taxon>Bacteria</taxon>
        <taxon>Pseudomonadati</taxon>
        <taxon>Campylobacterota</taxon>
        <taxon>Epsilonproteobacteria</taxon>
        <taxon>Campylobacterales</taxon>
        <taxon>Sulfurovaceae</taxon>
        <taxon>Sulfurovum</taxon>
    </lineage>
</organism>
<evidence type="ECO:0000256" key="9">
    <source>
        <dbReference type="ARBA" id="ARBA00022989"/>
    </source>
</evidence>
<dbReference type="SUPFAM" id="SSF55874">
    <property type="entry name" value="ATPase domain of HSP90 chaperone/DNA topoisomerase II/histidine kinase"/>
    <property type="match status" value="1"/>
</dbReference>
<evidence type="ECO:0000256" key="2">
    <source>
        <dbReference type="ARBA" id="ARBA00004651"/>
    </source>
</evidence>
<dbReference type="InterPro" id="IPR003594">
    <property type="entry name" value="HATPase_dom"/>
</dbReference>
<sequence length="532" mass="62509">MKRYLQKLSLHSINFFGIIILFAFALIFTFLVIFEEYRDFEQESIHLRKNYLEEQKSKIKEETERILRYIRHTYDSMGTQIGEEDLKENIISSIEHLFDRRNGSSYIFIYTFDGVNISDPNRPENRGKKMIDFQDINGKYMLKELIAEAKKGGGYVEYVWTNPANNQLSPKVSYAAPFRPWNWMVGTGVYLNEIDEIIAQKKEKLKARLIRYVMEILTLSAILFWIAWGGIKMINSIIHKEISTFRDFFRQSVVHNIVIDKHQIHIKEFKILVSYVNEMVEEIHKKNSELKALNASLEEKVVQKTAKLHEQIKYNEQLVAAQDSFIKHSIHEINTPLAVIMTHIDIYKMKYGENRYLSKIEAASKMISNIYDDLSYMVKKDRFVYEKQILDFSSFLKERIVFFNEIARGNEHKIVSEIEEGISICFSDIELQRIIDNNLSNAIKYAYKKSDIGIRLQKVKGDTVLEFRTHSKQIEDTQRIFEPFHQEVENKGGFGLGLEIVHSICKKEHVEVEVESGKDMTLFRYVFKGEYA</sequence>
<dbReference type="Pfam" id="PF02518">
    <property type="entry name" value="HATPase_c"/>
    <property type="match status" value="1"/>
</dbReference>
<evidence type="ECO:0000256" key="13">
    <source>
        <dbReference type="SAM" id="Phobius"/>
    </source>
</evidence>
<dbReference type="InterPro" id="IPR036097">
    <property type="entry name" value="HisK_dim/P_sf"/>
</dbReference>
<keyword evidence="12" id="KW-0175">Coiled coil</keyword>
<dbReference type="KEGG" id="sinu:IMZ28_05285"/>
<feature type="transmembrane region" description="Helical" evidence="13">
    <location>
        <begin position="209"/>
        <end position="228"/>
    </location>
</feature>
<feature type="coiled-coil region" evidence="12">
    <location>
        <begin position="276"/>
        <end position="307"/>
    </location>
</feature>
<dbReference type="GO" id="GO:0004721">
    <property type="term" value="F:phosphoprotein phosphatase activity"/>
    <property type="evidence" value="ECO:0007669"/>
    <property type="project" value="TreeGrafter"/>
</dbReference>
<keyword evidence="4" id="KW-1003">Cell membrane</keyword>
<evidence type="ECO:0000313" key="15">
    <source>
        <dbReference type="EMBL" id="QOR62877.1"/>
    </source>
</evidence>
<dbReference type="GO" id="GO:0016036">
    <property type="term" value="P:cellular response to phosphate starvation"/>
    <property type="evidence" value="ECO:0007669"/>
    <property type="project" value="TreeGrafter"/>
</dbReference>
<dbReference type="InterPro" id="IPR033480">
    <property type="entry name" value="sCache_2"/>
</dbReference>
<evidence type="ECO:0000256" key="10">
    <source>
        <dbReference type="ARBA" id="ARBA00023012"/>
    </source>
</evidence>
<proteinExistence type="predicted"/>
<dbReference type="SMART" id="SM00387">
    <property type="entry name" value="HATPase_c"/>
    <property type="match status" value="1"/>
</dbReference>
<evidence type="ECO:0000256" key="6">
    <source>
        <dbReference type="ARBA" id="ARBA00022679"/>
    </source>
</evidence>
<dbReference type="SMART" id="SM00388">
    <property type="entry name" value="HisKA"/>
    <property type="match status" value="1"/>
</dbReference>
<gene>
    <name evidence="15" type="ORF">IMZ28_05285</name>
</gene>
<evidence type="ECO:0000256" key="5">
    <source>
        <dbReference type="ARBA" id="ARBA00022553"/>
    </source>
</evidence>
<dbReference type="EMBL" id="CP063164">
    <property type="protein sequence ID" value="QOR62877.1"/>
    <property type="molecule type" value="Genomic_DNA"/>
</dbReference>
<dbReference type="GO" id="GO:0005886">
    <property type="term" value="C:plasma membrane"/>
    <property type="evidence" value="ECO:0007669"/>
    <property type="project" value="UniProtKB-SubCell"/>
</dbReference>
<dbReference type="AlphaFoldDB" id="A0A7M1S627"/>
<evidence type="ECO:0000256" key="1">
    <source>
        <dbReference type="ARBA" id="ARBA00000085"/>
    </source>
</evidence>
<keyword evidence="16" id="KW-1185">Reference proteome</keyword>
<name>A0A7M1S627_9BACT</name>
<dbReference type="Proteomes" id="UP000595074">
    <property type="component" value="Chromosome"/>
</dbReference>
<dbReference type="PANTHER" id="PTHR45453">
    <property type="entry name" value="PHOSPHATE REGULON SENSOR PROTEIN PHOR"/>
    <property type="match status" value="1"/>
</dbReference>
<keyword evidence="7 13" id="KW-0812">Transmembrane</keyword>
<dbReference type="PANTHER" id="PTHR45453:SF1">
    <property type="entry name" value="PHOSPHATE REGULON SENSOR PROTEIN PHOR"/>
    <property type="match status" value="1"/>
</dbReference>
<keyword evidence="11 13" id="KW-0472">Membrane</keyword>
<evidence type="ECO:0000256" key="8">
    <source>
        <dbReference type="ARBA" id="ARBA00022777"/>
    </source>
</evidence>
<feature type="transmembrane region" description="Helical" evidence="13">
    <location>
        <begin position="12"/>
        <end position="34"/>
    </location>
</feature>
<dbReference type="CDD" id="cd00082">
    <property type="entry name" value="HisKA"/>
    <property type="match status" value="1"/>
</dbReference>
<dbReference type="InterPro" id="IPR050351">
    <property type="entry name" value="BphY/WalK/GraS-like"/>
</dbReference>
<dbReference type="EC" id="2.7.13.3" evidence="3"/>
<dbReference type="InterPro" id="IPR036890">
    <property type="entry name" value="HATPase_C_sf"/>
</dbReference>
<dbReference type="SUPFAM" id="SSF47384">
    <property type="entry name" value="Homodimeric domain of signal transducing histidine kinase"/>
    <property type="match status" value="1"/>
</dbReference>
<dbReference type="RefSeq" id="WP_197549694.1">
    <property type="nucleotide sequence ID" value="NZ_CP063164.1"/>
</dbReference>
<dbReference type="GO" id="GO:0000155">
    <property type="term" value="F:phosphorelay sensor kinase activity"/>
    <property type="evidence" value="ECO:0007669"/>
    <property type="project" value="InterPro"/>
</dbReference>
<dbReference type="Gene3D" id="3.30.565.10">
    <property type="entry name" value="Histidine kinase-like ATPase, C-terminal domain"/>
    <property type="match status" value="1"/>
</dbReference>
<dbReference type="SMART" id="SM01049">
    <property type="entry name" value="Cache_2"/>
    <property type="match status" value="1"/>
</dbReference>
<reference evidence="15 16" key="1">
    <citation type="submission" date="2020-10" db="EMBL/GenBank/DDBJ databases">
        <title>The genome of sulfurovum sp.</title>
        <authorList>
            <person name="Xie S."/>
            <person name="Shao Z."/>
            <person name="Jiang L."/>
        </authorList>
    </citation>
    <scope>NUCLEOTIDE SEQUENCE [LARGE SCALE GENOMIC DNA]</scope>
    <source>
        <strain evidence="15 16">ST-419</strain>
    </source>
</reference>
<comment type="catalytic activity">
    <reaction evidence="1">
        <text>ATP + protein L-histidine = ADP + protein N-phospho-L-histidine.</text>
        <dbReference type="EC" id="2.7.13.3"/>
    </reaction>
</comment>
<evidence type="ECO:0000256" key="12">
    <source>
        <dbReference type="SAM" id="Coils"/>
    </source>
</evidence>